<name>A0A8S3YTI2_9EUPU</name>
<comment type="caution">
    <text evidence="3">The sequence shown here is derived from an EMBL/GenBank/DDBJ whole genome shotgun (WGS) entry which is preliminary data.</text>
</comment>
<organism evidence="3 4">
    <name type="scientific">Candidula unifasciata</name>
    <dbReference type="NCBI Taxonomy" id="100452"/>
    <lineage>
        <taxon>Eukaryota</taxon>
        <taxon>Metazoa</taxon>
        <taxon>Spiralia</taxon>
        <taxon>Lophotrochozoa</taxon>
        <taxon>Mollusca</taxon>
        <taxon>Gastropoda</taxon>
        <taxon>Heterobranchia</taxon>
        <taxon>Euthyneura</taxon>
        <taxon>Panpulmonata</taxon>
        <taxon>Eupulmonata</taxon>
        <taxon>Stylommatophora</taxon>
        <taxon>Helicina</taxon>
        <taxon>Helicoidea</taxon>
        <taxon>Geomitridae</taxon>
        <taxon>Candidula</taxon>
    </lineage>
</organism>
<dbReference type="Proteomes" id="UP000678393">
    <property type="component" value="Unassembled WGS sequence"/>
</dbReference>
<protein>
    <recommendedName>
        <fullName evidence="2">TIR domain-containing protein</fullName>
    </recommendedName>
</protein>
<feature type="domain" description="TIR" evidence="2">
    <location>
        <begin position="234"/>
        <end position="325"/>
    </location>
</feature>
<dbReference type="OrthoDB" id="10062307at2759"/>
<sequence length="865" mass="97525">VELINVSLIHYGAPSEVDTQLGVVTVPKHLWSDLSLPLLRQIFKQQLSQVLPERFIFCSRTRHDIQFAQEKDVGAAQICNGNDTILIRNNYDIPRLLVRSSSAIHGHLYLAYVSCLADLRDLISTKCTGLNGQNKTFHFLYSDGSPVAAEVEEETPVHEVLRGCDVYIDFKELIQQESEFTTLLLKRKSQLGLSHARTKTIRLSFSSSKDIERQASDDAVSSVQVSGNSKPLLISYVRAEAAEHALNLKRKLTDIGFSVYLDVHEIKSGIDWQDSLNYAVSNCEVFIPLVTPRYGETQWTNREVKLADVLGKAILPVSFLEEWPPRCLAIQFATTQFVWWKTPEQIAQGEEAKDIRIWDPKYIEMVAREIGRRLKTLKSSITSKPALTRMKTLMKTFAGRLPAFAAPVLNSQDSEEPTGPQIVICVHPNEVEYGYKLKAWLEEVGHSVWVSATKGHSPSLPETDKITPSQEDLSALMRVEQLSRSSADSYFTVTAEQVAEFQQAVDKAVVIIFVLSKAFTQSKICRQEIYYCEHRKQILPVAYEEFRVPCWLKMLIRAKKLLCATNPCFYKILLMQIKRALDPTAKNCLETDSLEANISLAVQYLKKTLDVKHCVYVSGATKFHDARSEAVCRSIGRHLAKLTSITVVTGGCYGTSETVGRTYHEEAQRQFQKSIVWHVLPEQDSQDTSERYNQSSDGTFALKDFGQTLFCGQNLWEKETIVGRCFQIYLLIEGGQDASHEVEEFVWSDHVVVPVYSAYETGEHTVTDKIFQLPPGVSESDWKCLNDRTTPVEKVGEAVANIISDLLGRLHQQLGSPSKMEQHGSSTQTPEVFDPMEDTERTFLPDNDKESIASLRSMQTYVPSS</sequence>
<proteinExistence type="predicted"/>
<dbReference type="Pfam" id="PF13676">
    <property type="entry name" value="TIR_2"/>
    <property type="match status" value="1"/>
</dbReference>
<evidence type="ECO:0000313" key="3">
    <source>
        <dbReference type="EMBL" id="CAG5120273.1"/>
    </source>
</evidence>
<dbReference type="PANTHER" id="PTHR47508">
    <property type="entry name" value="SAM DOMAIN-CONTAINING PROTEIN-RELATED"/>
    <property type="match status" value="1"/>
</dbReference>
<evidence type="ECO:0000256" key="1">
    <source>
        <dbReference type="SAM" id="MobiDB-lite"/>
    </source>
</evidence>
<evidence type="ECO:0000313" key="4">
    <source>
        <dbReference type="Proteomes" id="UP000678393"/>
    </source>
</evidence>
<feature type="compositionally biased region" description="Polar residues" evidence="1">
    <location>
        <begin position="854"/>
        <end position="865"/>
    </location>
</feature>
<dbReference type="EMBL" id="CAJHNH020000868">
    <property type="protein sequence ID" value="CAG5120273.1"/>
    <property type="molecule type" value="Genomic_DNA"/>
</dbReference>
<feature type="compositionally biased region" description="Basic and acidic residues" evidence="1">
    <location>
        <begin position="838"/>
        <end position="851"/>
    </location>
</feature>
<dbReference type="GO" id="GO:0007165">
    <property type="term" value="P:signal transduction"/>
    <property type="evidence" value="ECO:0007669"/>
    <property type="project" value="InterPro"/>
</dbReference>
<feature type="non-terminal residue" evidence="3">
    <location>
        <position position="865"/>
    </location>
</feature>
<dbReference type="InterPro" id="IPR035897">
    <property type="entry name" value="Toll_tir_struct_dom_sf"/>
</dbReference>
<gene>
    <name evidence="3" type="ORF">CUNI_LOCUS5831</name>
</gene>
<dbReference type="Gene3D" id="3.40.50.450">
    <property type="match status" value="1"/>
</dbReference>
<keyword evidence="4" id="KW-1185">Reference proteome</keyword>
<dbReference type="InterPro" id="IPR000157">
    <property type="entry name" value="TIR_dom"/>
</dbReference>
<dbReference type="PANTHER" id="PTHR47508:SF3">
    <property type="entry name" value="TIR DOMAIN-CONTAINING PROTEIN"/>
    <property type="match status" value="1"/>
</dbReference>
<dbReference type="Gene3D" id="3.40.50.10140">
    <property type="entry name" value="Toll/interleukin-1 receptor homology (TIR) domain"/>
    <property type="match status" value="2"/>
</dbReference>
<feature type="region of interest" description="Disordered" evidence="1">
    <location>
        <begin position="815"/>
        <end position="865"/>
    </location>
</feature>
<dbReference type="SUPFAM" id="SSF52200">
    <property type="entry name" value="Toll/Interleukin receptor TIR domain"/>
    <property type="match status" value="2"/>
</dbReference>
<accession>A0A8S3YTI2</accession>
<evidence type="ECO:0000259" key="2">
    <source>
        <dbReference type="Pfam" id="PF13676"/>
    </source>
</evidence>
<dbReference type="AlphaFoldDB" id="A0A8S3YTI2"/>
<reference evidence="3" key="1">
    <citation type="submission" date="2021-04" db="EMBL/GenBank/DDBJ databases">
        <authorList>
            <consortium name="Molecular Ecology Group"/>
        </authorList>
    </citation>
    <scope>NUCLEOTIDE SEQUENCE</scope>
</reference>